<feature type="domain" description="ABC transmembrane type-1" evidence="8">
    <location>
        <begin position="86"/>
        <end position="279"/>
    </location>
</feature>
<dbReference type="PANTHER" id="PTHR43744:SF12">
    <property type="entry name" value="ABC TRANSPORTER PERMEASE PROTEIN MG189-RELATED"/>
    <property type="match status" value="1"/>
</dbReference>
<reference evidence="9 10" key="1">
    <citation type="submission" date="2017-12" db="EMBL/GenBank/DDBJ databases">
        <title>Phylogenetic diversity of female urinary microbiome.</title>
        <authorList>
            <person name="Thomas-White K."/>
            <person name="Wolfe A.J."/>
        </authorList>
    </citation>
    <scope>NUCLEOTIDE SEQUENCE [LARGE SCALE GENOMIC DNA]</scope>
    <source>
        <strain evidence="9 10">UMB0402</strain>
    </source>
</reference>
<feature type="transmembrane region" description="Helical" evidence="7">
    <location>
        <begin position="258"/>
        <end position="279"/>
    </location>
</feature>
<comment type="caution">
    <text evidence="9">The sequence shown here is derived from an EMBL/GenBank/DDBJ whole genome shotgun (WGS) entry which is preliminary data.</text>
</comment>
<dbReference type="Pfam" id="PF00528">
    <property type="entry name" value="BPD_transp_1"/>
    <property type="match status" value="1"/>
</dbReference>
<comment type="subcellular location">
    <subcellularLocation>
        <location evidence="1 7">Cell membrane</location>
        <topology evidence="1 7">Multi-pass membrane protein</topology>
    </subcellularLocation>
</comment>
<evidence type="ECO:0000256" key="3">
    <source>
        <dbReference type="ARBA" id="ARBA00022475"/>
    </source>
</evidence>
<evidence type="ECO:0000256" key="1">
    <source>
        <dbReference type="ARBA" id="ARBA00004651"/>
    </source>
</evidence>
<evidence type="ECO:0000256" key="4">
    <source>
        <dbReference type="ARBA" id="ARBA00022692"/>
    </source>
</evidence>
<evidence type="ECO:0000256" key="2">
    <source>
        <dbReference type="ARBA" id="ARBA00022448"/>
    </source>
</evidence>
<protein>
    <submittedName>
        <fullName evidence="9">Carbohydrate ABC transporter permease</fullName>
    </submittedName>
</protein>
<dbReference type="RefSeq" id="WP_024332167.1">
    <property type="nucleotide sequence ID" value="NZ_JASOXK010000010.1"/>
</dbReference>
<name>A0A2I1IQT0_9ACTO</name>
<keyword evidence="6 7" id="KW-0472">Membrane</keyword>
<dbReference type="GeneID" id="35866523"/>
<feature type="transmembrane region" description="Helical" evidence="7">
    <location>
        <begin position="157"/>
        <end position="176"/>
    </location>
</feature>
<dbReference type="GO" id="GO:0005886">
    <property type="term" value="C:plasma membrane"/>
    <property type="evidence" value="ECO:0007669"/>
    <property type="project" value="UniProtKB-SubCell"/>
</dbReference>
<dbReference type="STRING" id="33007.HMPREF3198_02078"/>
<keyword evidence="5 7" id="KW-1133">Transmembrane helix</keyword>
<dbReference type="AlphaFoldDB" id="A0A2I1IQT0"/>
<evidence type="ECO:0000313" key="10">
    <source>
        <dbReference type="Proteomes" id="UP000235122"/>
    </source>
</evidence>
<feature type="transmembrane region" description="Helical" evidence="7">
    <location>
        <begin position="90"/>
        <end position="111"/>
    </location>
</feature>
<evidence type="ECO:0000256" key="6">
    <source>
        <dbReference type="ARBA" id="ARBA00023136"/>
    </source>
</evidence>
<dbReference type="Proteomes" id="UP000235122">
    <property type="component" value="Unassembled WGS sequence"/>
</dbReference>
<keyword evidence="2 7" id="KW-0813">Transport</keyword>
<feature type="transmembrane region" description="Helical" evidence="7">
    <location>
        <begin position="197"/>
        <end position="222"/>
    </location>
</feature>
<dbReference type="EMBL" id="PKKO01000001">
    <property type="protein sequence ID" value="PKY73479.1"/>
    <property type="molecule type" value="Genomic_DNA"/>
</dbReference>
<comment type="similarity">
    <text evidence="7">Belongs to the binding-protein-dependent transport system permease family.</text>
</comment>
<feature type="transmembrane region" description="Helical" evidence="7">
    <location>
        <begin position="123"/>
        <end position="145"/>
    </location>
</feature>
<keyword evidence="3" id="KW-1003">Cell membrane</keyword>
<evidence type="ECO:0000256" key="5">
    <source>
        <dbReference type="ARBA" id="ARBA00022989"/>
    </source>
</evidence>
<keyword evidence="4 7" id="KW-0812">Transmembrane</keyword>
<proteinExistence type="inferred from homology"/>
<dbReference type="InterPro" id="IPR035906">
    <property type="entry name" value="MetI-like_sf"/>
</dbReference>
<gene>
    <name evidence="9" type="ORF">CYJ19_02530</name>
</gene>
<dbReference type="SUPFAM" id="SSF161098">
    <property type="entry name" value="MetI-like"/>
    <property type="match status" value="1"/>
</dbReference>
<dbReference type="CDD" id="cd06261">
    <property type="entry name" value="TM_PBP2"/>
    <property type="match status" value="1"/>
</dbReference>
<sequence>MKKKLSLNHILGWVTLILLLVVTLLPFAWAIRTAITPNAQIFSGNYSLIPTDVTWINFKRVLGLASPEEDMAAGGSGAKMYFWLYLRNSLIFTAILVFGQVLSSAMAAYAFARLRFPGRNAIFTVLLTGMMIPPIFIVLPNFILIKNMNLLNTFTGLLAPYVFVCPFAIFFLRQFFLALPREVEEAAKLDGASHLRIFAGVVVPMMKGPISTVAIIQAVFAWNEYLWPQLVGNEHVVRVLNVALAVFQQASPSTRPDWAGLMAAATLQTIPMLLILLLFGRTIVSSIGLTSAK</sequence>
<organism evidence="9 10">
    <name type="scientific">Winkia neuii</name>
    <dbReference type="NCBI Taxonomy" id="33007"/>
    <lineage>
        <taxon>Bacteria</taxon>
        <taxon>Bacillati</taxon>
        <taxon>Actinomycetota</taxon>
        <taxon>Actinomycetes</taxon>
        <taxon>Actinomycetales</taxon>
        <taxon>Actinomycetaceae</taxon>
        <taxon>Winkia</taxon>
    </lineage>
</organism>
<dbReference type="PANTHER" id="PTHR43744">
    <property type="entry name" value="ABC TRANSPORTER PERMEASE PROTEIN MG189-RELATED-RELATED"/>
    <property type="match status" value="1"/>
</dbReference>
<evidence type="ECO:0000259" key="8">
    <source>
        <dbReference type="PROSITE" id="PS50928"/>
    </source>
</evidence>
<evidence type="ECO:0000256" key="7">
    <source>
        <dbReference type="RuleBase" id="RU363032"/>
    </source>
</evidence>
<accession>A0A2I1IQT0</accession>
<dbReference type="InterPro" id="IPR000515">
    <property type="entry name" value="MetI-like"/>
</dbReference>
<evidence type="ECO:0000313" key="9">
    <source>
        <dbReference type="EMBL" id="PKY73479.1"/>
    </source>
</evidence>
<dbReference type="GO" id="GO:0055085">
    <property type="term" value="P:transmembrane transport"/>
    <property type="evidence" value="ECO:0007669"/>
    <property type="project" value="InterPro"/>
</dbReference>
<dbReference type="PROSITE" id="PS50928">
    <property type="entry name" value="ABC_TM1"/>
    <property type="match status" value="1"/>
</dbReference>
<dbReference type="Gene3D" id="1.10.3720.10">
    <property type="entry name" value="MetI-like"/>
    <property type="match status" value="1"/>
</dbReference>
<keyword evidence="10" id="KW-1185">Reference proteome</keyword>